<gene>
    <name evidence="1" type="ORF">H8L32_11525</name>
</gene>
<name>A0ABR6ZQF7_9BURK</name>
<evidence type="ECO:0000313" key="1">
    <source>
        <dbReference type="EMBL" id="MBC3918109.1"/>
    </source>
</evidence>
<evidence type="ECO:0008006" key="3">
    <source>
        <dbReference type="Google" id="ProtNLM"/>
    </source>
</evidence>
<sequence length="106" mass="11865">MKLTVSQMLQLIDKPGLGEVFASAVFTSLNDPEYVLTQSDVDAVAKRLNENFKAIPEIGAVVLFGEIQTRDNWLNARKAIDRIGDDLRLLVRTVKLDIPSDLRSHE</sequence>
<proteinExistence type="predicted"/>
<organism evidence="1 2">
    <name type="scientific">Undibacterium hunanense</name>
    <dbReference type="NCBI Taxonomy" id="2762292"/>
    <lineage>
        <taxon>Bacteria</taxon>
        <taxon>Pseudomonadati</taxon>
        <taxon>Pseudomonadota</taxon>
        <taxon>Betaproteobacteria</taxon>
        <taxon>Burkholderiales</taxon>
        <taxon>Oxalobacteraceae</taxon>
        <taxon>Undibacterium</taxon>
    </lineage>
</organism>
<accession>A0ABR6ZQF7</accession>
<evidence type="ECO:0000313" key="2">
    <source>
        <dbReference type="Proteomes" id="UP000650424"/>
    </source>
</evidence>
<protein>
    <recommendedName>
        <fullName evidence="3">BON domain-containing protein</fullName>
    </recommendedName>
</protein>
<dbReference type="EMBL" id="JACOGF010000005">
    <property type="protein sequence ID" value="MBC3918109.1"/>
    <property type="molecule type" value="Genomic_DNA"/>
</dbReference>
<comment type="caution">
    <text evidence="1">The sequence shown here is derived from an EMBL/GenBank/DDBJ whole genome shotgun (WGS) entry which is preliminary data.</text>
</comment>
<keyword evidence="2" id="KW-1185">Reference proteome</keyword>
<dbReference type="Proteomes" id="UP000650424">
    <property type="component" value="Unassembled WGS sequence"/>
</dbReference>
<dbReference type="RefSeq" id="WP_186947385.1">
    <property type="nucleotide sequence ID" value="NZ_JACOGF010000005.1"/>
</dbReference>
<reference evidence="1 2" key="1">
    <citation type="submission" date="2020-08" db="EMBL/GenBank/DDBJ databases">
        <title>Novel species isolated from subtropical streams in China.</title>
        <authorList>
            <person name="Lu H."/>
        </authorList>
    </citation>
    <scope>NUCLEOTIDE SEQUENCE [LARGE SCALE GENOMIC DNA]</scope>
    <source>
        <strain evidence="1 2">CY18W</strain>
    </source>
</reference>